<name>A0AAW9HLY6_9ACTO</name>
<feature type="domain" description="CinA C-terminal" evidence="1">
    <location>
        <begin position="14"/>
        <end position="165"/>
    </location>
</feature>
<evidence type="ECO:0000313" key="3">
    <source>
        <dbReference type="Proteomes" id="UP001288320"/>
    </source>
</evidence>
<dbReference type="Pfam" id="PF02464">
    <property type="entry name" value="CinA"/>
    <property type="match status" value="1"/>
</dbReference>
<gene>
    <name evidence="2" type="ORF">R6G74_00395</name>
</gene>
<dbReference type="SUPFAM" id="SSF142433">
    <property type="entry name" value="CinA-like"/>
    <property type="match status" value="1"/>
</dbReference>
<proteinExistence type="predicted"/>
<evidence type="ECO:0000313" key="2">
    <source>
        <dbReference type="EMBL" id="MDY5139778.1"/>
    </source>
</evidence>
<dbReference type="AlphaFoldDB" id="A0AAW9HLY6"/>
<evidence type="ECO:0000259" key="1">
    <source>
        <dbReference type="Pfam" id="PF02464"/>
    </source>
</evidence>
<dbReference type="Gene3D" id="3.90.950.20">
    <property type="entry name" value="CinA-like"/>
    <property type="match status" value="1"/>
</dbReference>
<dbReference type="InterPro" id="IPR036653">
    <property type="entry name" value="CinA-like_C"/>
</dbReference>
<dbReference type="Proteomes" id="UP001288320">
    <property type="component" value="Unassembled WGS sequence"/>
</dbReference>
<organism evidence="2 3">
    <name type="scientific">Actinotignum timonense</name>
    <dbReference type="NCBI Taxonomy" id="1870995"/>
    <lineage>
        <taxon>Bacteria</taxon>
        <taxon>Bacillati</taxon>
        <taxon>Actinomycetota</taxon>
        <taxon>Actinomycetes</taxon>
        <taxon>Actinomycetales</taxon>
        <taxon>Actinomycetaceae</taxon>
        <taxon>Actinotignum</taxon>
    </lineage>
</organism>
<accession>A0AAW9HLY6</accession>
<sequence>MTTAQPTGAADLAALTETCVRNLHERGLSLACAESLTGGLLTAQFVTIPGVSAVLRGGVVSYATDLKASILGVSSERLASHGPVDREVALQMARGVCDVAGADVGMATTGVAGPGPHDGHPAGTVWIAVSTRSGAHLARELHIAGGRSDVRSGAVRGAVELLAAFLHDGATDQCANSAVS</sequence>
<protein>
    <submittedName>
        <fullName evidence="2">Nicotinamide-nucleotide amidohydrolase family protein</fullName>
    </submittedName>
</protein>
<reference evidence="2" key="1">
    <citation type="submission" date="2023-10" db="EMBL/GenBank/DDBJ databases">
        <title>Whole Genome based description of the genera Actinobaculum and Actinotignum reveals a complex phylogenetic relationship within the species included in the genus Actinotignum.</title>
        <authorList>
            <person name="Jensen C.S."/>
            <person name="Dargis R."/>
            <person name="Kemp M."/>
            <person name="Christensen J.J."/>
        </authorList>
    </citation>
    <scope>NUCLEOTIDE SEQUENCE</scope>
    <source>
        <strain evidence="2">SLA_B245</strain>
    </source>
</reference>
<comment type="caution">
    <text evidence="2">The sequence shown here is derived from an EMBL/GenBank/DDBJ whole genome shotgun (WGS) entry which is preliminary data.</text>
</comment>
<dbReference type="RefSeq" id="WP_087070962.1">
    <property type="nucleotide sequence ID" value="NZ_CAUPFC010000001.1"/>
</dbReference>
<dbReference type="GeneID" id="92813948"/>
<dbReference type="NCBIfam" id="TIGR00199">
    <property type="entry name" value="PncC_domain"/>
    <property type="match status" value="1"/>
</dbReference>
<dbReference type="InterPro" id="IPR008136">
    <property type="entry name" value="CinA_C"/>
</dbReference>
<dbReference type="EMBL" id="JAWNFV010000001">
    <property type="protein sequence ID" value="MDY5139778.1"/>
    <property type="molecule type" value="Genomic_DNA"/>
</dbReference>